<evidence type="ECO:0000313" key="2">
    <source>
        <dbReference type="EMBL" id="CAB4619238.1"/>
    </source>
</evidence>
<dbReference type="InterPro" id="IPR029063">
    <property type="entry name" value="SAM-dependent_MTases_sf"/>
</dbReference>
<dbReference type="EMBL" id="CAEZUO010000134">
    <property type="protein sequence ID" value="CAB4619238.1"/>
    <property type="molecule type" value="Genomic_DNA"/>
</dbReference>
<dbReference type="NCBIfam" id="TIGR01444">
    <property type="entry name" value="fkbM_fam"/>
    <property type="match status" value="1"/>
</dbReference>
<gene>
    <name evidence="2" type="ORF">UFOPK1827_01849</name>
    <name evidence="3" type="ORF">UFOPK2000_00682</name>
</gene>
<evidence type="ECO:0000259" key="1">
    <source>
        <dbReference type="Pfam" id="PF05050"/>
    </source>
</evidence>
<organism evidence="2">
    <name type="scientific">freshwater metagenome</name>
    <dbReference type="NCBI Taxonomy" id="449393"/>
    <lineage>
        <taxon>unclassified sequences</taxon>
        <taxon>metagenomes</taxon>
        <taxon>ecological metagenomes</taxon>
    </lineage>
</organism>
<dbReference type="EMBL" id="CAEZVK010000058">
    <property type="protein sequence ID" value="CAB4630421.1"/>
    <property type="molecule type" value="Genomic_DNA"/>
</dbReference>
<proteinExistence type="predicted"/>
<dbReference type="InterPro" id="IPR006342">
    <property type="entry name" value="FkbM_mtfrase"/>
</dbReference>
<dbReference type="PANTHER" id="PTHR34203">
    <property type="entry name" value="METHYLTRANSFERASE, FKBM FAMILY PROTEIN"/>
    <property type="match status" value="1"/>
</dbReference>
<dbReference type="AlphaFoldDB" id="A0A6J6IDM9"/>
<dbReference type="PANTHER" id="PTHR34203:SF15">
    <property type="entry name" value="SLL1173 PROTEIN"/>
    <property type="match status" value="1"/>
</dbReference>
<dbReference type="InterPro" id="IPR052514">
    <property type="entry name" value="SAM-dependent_MTase"/>
</dbReference>
<sequence length="268" mass="29661">MGDQGDGYQRGLPTKALSFATSIVPKSAFHPLVARLHLRAEPEMRGIIERCDPSGTAIDVGTWYGPWTYWLSKRVRDVQSFEPNPKVAAVLRRGVASNVTVHECAVSDVEGTAELVLQDLSVGSEGTATIVPGVEGAGSHSVRTKRIDDMGFTDVRFIKIDVEGHELAVLNGARKIIERDHPVLFVELEERMGDINGTIAMMAGLGYEARFVMNDVWTSSTSMDLAEWQREFTRTHDTQSYLQTVVKVNGYVNDVAFVHPQSTWAPWD</sequence>
<feature type="domain" description="Methyltransferase FkbM" evidence="1">
    <location>
        <begin position="70"/>
        <end position="208"/>
    </location>
</feature>
<reference evidence="2" key="1">
    <citation type="submission" date="2020-05" db="EMBL/GenBank/DDBJ databases">
        <authorList>
            <person name="Chiriac C."/>
            <person name="Salcher M."/>
            <person name="Ghai R."/>
            <person name="Kavagutti S V."/>
        </authorList>
    </citation>
    <scope>NUCLEOTIDE SEQUENCE</scope>
</reference>
<dbReference type="Gene3D" id="3.40.50.150">
    <property type="entry name" value="Vaccinia Virus protein VP39"/>
    <property type="match status" value="1"/>
</dbReference>
<protein>
    <submittedName>
        <fullName evidence="2">Unannotated protein</fullName>
    </submittedName>
</protein>
<accession>A0A6J6IDM9</accession>
<name>A0A6J6IDM9_9ZZZZ</name>
<dbReference type="Pfam" id="PF05050">
    <property type="entry name" value="Methyltransf_21"/>
    <property type="match status" value="1"/>
</dbReference>
<evidence type="ECO:0000313" key="3">
    <source>
        <dbReference type="EMBL" id="CAB4630421.1"/>
    </source>
</evidence>
<dbReference type="SUPFAM" id="SSF53335">
    <property type="entry name" value="S-adenosyl-L-methionine-dependent methyltransferases"/>
    <property type="match status" value="1"/>
</dbReference>